<feature type="region of interest" description="Disordered" evidence="1">
    <location>
        <begin position="327"/>
        <end position="356"/>
    </location>
</feature>
<dbReference type="InterPro" id="IPR041700">
    <property type="entry name" value="OMP_b-brl_3"/>
</dbReference>
<evidence type="ECO:0000256" key="1">
    <source>
        <dbReference type="SAM" id="MobiDB-lite"/>
    </source>
</evidence>
<evidence type="ECO:0000259" key="3">
    <source>
        <dbReference type="Pfam" id="PF14905"/>
    </source>
</evidence>
<evidence type="ECO:0000313" key="4">
    <source>
        <dbReference type="EMBL" id="RRD89061.1"/>
    </source>
</evidence>
<keyword evidence="2" id="KW-0732">Signal</keyword>
<reference evidence="4 5" key="1">
    <citation type="submission" date="2018-11" db="EMBL/GenBank/DDBJ databases">
        <title>Genomes From Bacteria Associated with the Canine Oral Cavity: a Test Case for Automated Genome-Based Taxonomic Assignment.</title>
        <authorList>
            <person name="Coil D.A."/>
            <person name="Jospin G."/>
            <person name="Darling A.E."/>
            <person name="Wallis C."/>
            <person name="Davis I.J."/>
            <person name="Harris S."/>
            <person name="Eisen J.A."/>
            <person name="Holcombe L.J."/>
            <person name="O'Flynn C."/>
        </authorList>
    </citation>
    <scope>NUCLEOTIDE SEQUENCE [LARGE SCALE GENOMIC DNA]</scope>
    <source>
        <strain evidence="4 5">OH1047_COT-310</strain>
    </source>
</reference>
<feature type="compositionally biased region" description="Basic and acidic residues" evidence="1">
    <location>
        <begin position="335"/>
        <end position="348"/>
    </location>
</feature>
<protein>
    <submittedName>
        <fullName evidence="4">TonB-dependent receptor</fullName>
    </submittedName>
</protein>
<dbReference type="EMBL" id="RQYF01000060">
    <property type="protein sequence ID" value="RRD89061.1"/>
    <property type="molecule type" value="Genomic_DNA"/>
</dbReference>
<comment type="caution">
    <text evidence="4">The sequence shown here is derived from an EMBL/GenBank/DDBJ whole genome shotgun (WGS) entry which is preliminary data.</text>
</comment>
<dbReference type="AlphaFoldDB" id="A0A3P2A0W9"/>
<name>A0A3P2A0W9_9BACE</name>
<keyword evidence="5" id="KW-1185">Reference proteome</keyword>
<dbReference type="InterPro" id="IPR008969">
    <property type="entry name" value="CarboxyPept-like_regulatory"/>
</dbReference>
<accession>A0A3P2A0W9</accession>
<organism evidence="4 5">
    <name type="scientific">Prevotella heparinolytica</name>
    <dbReference type="NCBI Taxonomy" id="28113"/>
    <lineage>
        <taxon>Bacteria</taxon>
        <taxon>Pseudomonadati</taxon>
        <taxon>Bacteroidota</taxon>
        <taxon>Bacteroidia</taxon>
        <taxon>Bacteroidales</taxon>
        <taxon>Bacteroidaceae</taxon>
        <taxon>Bacteroides</taxon>
    </lineage>
</organism>
<feature type="chain" id="PRO_5018220685" evidence="2">
    <location>
        <begin position="23"/>
        <end position="774"/>
    </location>
</feature>
<dbReference type="Proteomes" id="UP000279562">
    <property type="component" value="Unassembled WGS sequence"/>
</dbReference>
<gene>
    <name evidence="4" type="ORF">EII33_10680</name>
</gene>
<dbReference type="RefSeq" id="WP_125239698.1">
    <property type="nucleotide sequence ID" value="NZ_RQYF01000060.1"/>
</dbReference>
<proteinExistence type="predicted"/>
<dbReference type="SUPFAM" id="SSF49464">
    <property type="entry name" value="Carboxypeptidase regulatory domain-like"/>
    <property type="match status" value="1"/>
</dbReference>
<sequence>MKQMVYLFILLLMGTVATSAQSNSSRLSVRGRILNEERQPIEFANIVLLSTDSIFIEGTCSRSDGSFEIVPPTHEEYLLQITSIGYKSLCRSCRNGDTGDWILEADAIMLAETVVEAQRPVFRLKGGKLETNVQQSLLASLNNANDVLKHIPGLRHSDEGYTVFGKGTPIIYIDHRLLQDNSELERLSAADIEKVELITNPGAEYNATVNAVVRIRTVRGRENGFGGNIRASITRRRRTTHYEQINLNYQKKGLSLLGMLYARYENTLRHQEVRYQIPSEVDWDINSQAHLHHKGLMGGGKASVSYDFSSRHSLGASYEFRRTPDFHTGNSSEYTVKEDGKPVDRTGHSSENLEQDSKHQVNVYYQGSLKQLQVNLTTDFVYGKTYNRQEAQEVSRTEDYRNISSFNRADNRLYAARLLLTHPLWKGELKAGADYTFIRRNDRFLNLQGVLPDTDSRIDESKTAAFAEYFLAFGKVSLLAGLRFEHAVSEYWKQGEFISGQSRTYNDWCPNFSVDFPIGKTQANFSYAVKSNHPTFFQLRSTLSYNNRFIYEGGNPLLTPETNHDMQFSALYKWMQFSISYKYRCNAIAFMTKEYAENPNVVIFTTENFKQMQYLTASIHLSPALGIWRPEFGIYFGQPFFKVTNQGATKNMNRCSGYFLWQNSLNLPGGWILSLDADYQSEGNFGPTLQGSYWGMDAGLRKMFLNKRLNFNLQINDLWKSRHGSLMLFGPRLTYTKKANPDSRSLSLSLSYSFNAVGKAYKGKHVSDEDLKRL</sequence>
<evidence type="ECO:0000256" key="2">
    <source>
        <dbReference type="SAM" id="SignalP"/>
    </source>
</evidence>
<keyword evidence="4" id="KW-0675">Receptor</keyword>
<feature type="domain" description="Outer membrane protein beta-barrel" evidence="3">
    <location>
        <begin position="371"/>
        <end position="752"/>
    </location>
</feature>
<feature type="signal peptide" evidence="2">
    <location>
        <begin position="1"/>
        <end position="22"/>
    </location>
</feature>
<dbReference type="Pfam" id="PF14905">
    <property type="entry name" value="OMP_b-brl_3"/>
    <property type="match status" value="1"/>
</dbReference>
<evidence type="ECO:0000313" key="5">
    <source>
        <dbReference type="Proteomes" id="UP000279562"/>
    </source>
</evidence>
<dbReference type="SUPFAM" id="SSF56935">
    <property type="entry name" value="Porins"/>
    <property type="match status" value="1"/>
</dbReference>